<dbReference type="STRING" id="1325735.A0A428SYC4"/>
<dbReference type="GO" id="GO:0003735">
    <property type="term" value="F:structural constituent of ribosome"/>
    <property type="evidence" value="ECO:0007669"/>
    <property type="project" value="InterPro"/>
</dbReference>
<evidence type="ECO:0000313" key="5">
    <source>
        <dbReference type="EMBL" id="RSL94700.1"/>
    </source>
</evidence>
<dbReference type="AlphaFoldDB" id="A0A428SYC4"/>
<dbReference type="InterPro" id="IPR001063">
    <property type="entry name" value="Ribosomal_uL22"/>
</dbReference>
<dbReference type="GO" id="GO:0006412">
    <property type="term" value="P:translation"/>
    <property type="evidence" value="ECO:0007669"/>
    <property type="project" value="InterPro"/>
</dbReference>
<dbReference type="Gene3D" id="3.90.470.10">
    <property type="entry name" value="Ribosomal protein L22/L17"/>
    <property type="match status" value="1"/>
</dbReference>
<comment type="caution">
    <text evidence="5">The sequence shown here is derived from an EMBL/GenBank/DDBJ whole genome shotgun (WGS) entry which is preliminary data.</text>
</comment>
<gene>
    <name evidence="5" type="ORF">CEP52_012486</name>
</gene>
<keyword evidence="3 4" id="KW-0687">Ribonucleoprotein</keyword>
<name>A0A428SYC4_9HYPO</name>
<protein>
    <submittedName>
        <fullName evidence="5">Uncharacterized protein</fullName>
    </submittedName>
</protein>
<keyword evidence="6" id="KW-1185">Reference proteome</keyword>
<reference evidence="5 6" key="1">
    <citation type="submission" date="2017-06" db="EMBL/GenBank/DDBJ databases">
        <title>Comparative genomic analysis of Ambrosia Fusariam Clade fungi.</title>
        <authorList>
            <person name="Stajich J.E."/>
            <person name="Carrillo J."/>
            <person name="Kijimoto T."/>
            <person name="Eskalen A."/>
            <person name="O'Donnell K."/>
            <person name="Kasson M."/>
        </authorList>
    </citation>
    <scope>NUCLEOTIDE SEQUENCE [LARGE SCALE GENOMIC DNA]</scope>
    <source>
        <strain evidence="5 6">NRRL62579</strain>
    </source>
</reference>
<dbReference type="InterPro" id="IPR047867">
    <property type="entry name" value="Ribosomal_uL22_bac/org-type"/>
</dbReference>
<dbReference type="GO" id="GO:0015934">
    <property type="term" value="C:large ribosomal subunit"/>
    <property type="evidence" value="ECO:0007669"/>
    <property type="project" value="InterPro"/>
</dbReference>
<evidence type="ECO:0000256" key="2">
    <source>
        <dbReference type="ARBA" id="ARBA00022980"/>
    </source>
</evidence>
<dbReference type="PANTHER" id="PTHR13501:SF10">
    <property type="entry name" value="LARGE RIBOSOMAL SUBUNIT PROTEIN UL22M"/>
    <property type="match status" value="1"/>
</dbReference>
<comment type="similarity">
    <text evidence="1 4">Belongs to the universal ribosomal protein uL22 family.</text>
</comment>
<dbReference type="Pfam" id="PF00237">
    <property type="entry name" value="Ribosomal_L22"/>
    <property type="match status" value="1"/>
</dbReference>
<dbReference type="EMBL" id="NKCK01000163">
    <property type="protein sequence ID" value="RSL94700.1"/>
    <property type="molecule type" value="Genomic_DNA"/>
</dbReference>
<accession>A0A428SYC4</accession>
<organism evidence="5 6">
    <name type="scientific">Fusarium oligoseptatum</name>
    <dbReference type="NCBI Taxonomy" id="2604345"/>
    <lineage>
        <taxon>Eukaryota</taxon>
        <taxon>Fungi</taxon>
        <taxon>Dikarya</taxon>
        <taxon>Ascomycota</taxon>
        <taxon>Pezizomycotina</taxon>
        <taxon>Sordariomycetes</taxon>
        <taxon>Hypocreomycetidae</taxon>
        <taxon>Hypocreales</taxon>
        <taxon>Nectriaceae</taxon>
        <taxon>Fusarium</taxon>
        <taxon>Fusarium solani species complex</taxon>
    </lineage>
</organism>
<keyword evidence="2 4" id="KW-0689">Ribosomal protein</keyword>
<dbReference type="InterPro" id="IPR036394">
    <property type="entry name" value="Ribosomal_uL22_sf"/>
</dbReference>
<dbReference type="PANTHER" id="PTHR13501">
    <property type="entry name" value="CHLOROPLAST 50S RIBOSOMAL PROTEIN L22-RELATED"/>
    <property type="match status" value="1"/>
</dbReference>
<dbReference type="Proteomes" id="UP000287144">
    <property type="component" value="Unassembled WGS sequence"/>
</dbReference>
<sequence>MATSVKKLTMLARQIAGKPIDEAILQMKWSKKKFAAEVRYYLEEARDLAVAQRGMGLGKVNGETLAKPCKIQTQKGKWHEIEDPTSIYIAQSWVGRGPWRGKRIDYKGRGRMGIIRHPSTSFTVLLKEEKTRIRQHEERTAKEQRKGPWVHLPSRPVYGQRPYYSW</sequence>
<evidence type="ECO:0000256" key="3">
    <source>
        <dbReference type="ARBA" id="ARBA00023274"/>
    </source>
</evidence>
<evidence type="ECO:0000313" key="6">
    <source>
        <dbReference type="Proteomes" id="UP000287144"/>
    </source>
</evidence>
<evidence type="ECO:0000256" key="1">
    <source>
        <dbReference type="ARBA" id="ARBA00009451"/>
    </source>
</evidence>
<dbReference type="FunFam" id="3.90.470.10:FF:000017">
    <property type="entry name" value="54S ribosomal protein L22, mitochondrial"/>
    <property type="match status" value="1"/>
</dbReference>
<proteinExistence type="inferred from homology"/>
<dbReference type="SUPFAM" id="SSF54843">
    <property type="entry name" value="Ribosomal protein L22"/>
    <property type="match status" value="1"/>
</dbReference>
<evidence type="ECO:0000256" key="4">
    <source>
        <dbReference type="RuleBase" id="RU004005"/>
    </source>
</evidence>